<dbReference type="InterPro" id="IPR045913">
    <property type="entry name" value="TBC20/Gyp8-like"/>
</dbReference>
<dbReference type="Proteomes" id="UP001642540">
    <property type="component" value="Unassembled WGS sequence"/>
</dbReference>
<protein>
    <recommendedName>
        <fullName evidence="3">Rab-GAP TBC domain-containing protein</fullName>
    </recommendedName>
</protein>
<dbReference type="Gene3D" id="1.10.472.80">
    <property type="entry name" value="Ypt/Rab-GAP domain of gyp1p, domain 3"/>
    <property type="match status" value="1"/>
</dbReference>
<keyword evidence="5" id="KW-1185">Reference proteome</keyword>
<name>A0ABP1PMK9_9HEXA</name>
<feature type="domain" description="Rab-GAP TBC" evidence="3">
    <location>
        <begin position="179"/>
        <end position="375"/>
    </location>
</feature>
<comment type="caution">
    <text evidence="4">The sequence shown here is derived from an EMBL/GenBank/DDBJ whole genome shotgun (WGS) entry which is preliminary data.</text>
</comment>
<evidence type="ECO:0000256" key="1">
    <source>
        <dbReference type="ARBA" id="ARBA00022468"/>
    </source>
</evidence>
<dbReference type="InterPro" id="IPR000195">
    <property type="entry name" value="Rab-GAP-TBC_dom"/>
</dbReference>
<dbReference type="PROSITE" id="PS50086">
    <property type="entry name" value="TBC_RABGAP"/>
    <property type="match status" value="1"/>
</dbReference>
<gene>
    <name evidence="4" type="ORF">ODALV1_LOCUS680</name>
</gene>
<evidence type="ECO:0000259" key="3">
    <source>
        <dbReference type="PROSITE" id="PS50086"/>
    </source>
</evidence>
<dbReference type="SUPFAM" id="SSF47923">
    <property type="entry name" value="Ypt/Rab-GAP domain of gyp1p"/>
    <property type="match status" value="2"/>
</dbReference>
<keyword evidence="1" id="KW-0343">GTPase activation</keyword>
<evidence type="ECO:0000313" key="5">
    <source>
        <dbReference type="Proteomes" id="UP001642540"/>
    </source>
</evidence>
<dbReference type="PANTHER" id="PTHR20913">
    <property type="entry name" value="TBC1 DOMAIN FAMILY MEMBER 20/GTPASE"/>
    <property type="match status" value="1"/>
</dbReference>
<reference evidence="4 5" key="1">
    <citation type="submission" date="2024-08" db="EMBL/GenBank/DDBJ databases">
        <authorList>
            <person name="Cucini C."/>
            <person name="Frati F."/>
        </authorList>
    </citation>
    <scope>NUCLEOTIDE SEQUENCE [LARGE SCALE GENOMIC DNA]</scope>
</reference>
<feature type="region of interest" description="Disordered" evidence="2">
    <location>
        <begin position="34"/>
        <end position="130"/>
    </location>
</feature>
<organism evidence="4 5">
    <name type="scientific">Orchesella dallaii</name>
    <dbReference type="NCBI Taxonomy" id="48710"/>
    <lineage>
        <taxon>Eukaryota</taxon>
        <taxon>Metazoa</taxon>
        <taxon>Ecdysozoa</taxon>
        <taxon>Arthropoda</taxon>
        <taxon>Hexapoda</taxon>
        <taxon>Collembola</taxon>
        <taxon>Entomobryomorpha</taxon>
        <taxon>Entomobryoidea</taxon>
        <taxon>Orchesellidae</taxon>
        <taxon>Orchesellinae</taxon>
        <taxon>Orchesella</taxon>
    </lineage>
</organism>
<dbReference type="EMBL" id="CAXLJM020000004">
    <property type="protein sequence ID" value="CAL8069265.1"/>
    <property type="molecule type" value="Genomic_DNA"/>
</dbReference>
<proteinExistence type="predicted"/>
<dbReference type="InterPro" id="IPR035969">
    <property type="entry name" value="Rab-GAP_TBC_sf"/>
</dbReference>
<evidence type="ECO:0000256" key="2">
    <source>
        <dbReference type="SAM" id="MobiDB-lite"/>
    </source>
</evidence>
<dbReference type="Gene3D" id="1.10.8.1310">
    <property type="match status" value="1"/>
</dbReference>
<accession>A0ABP1PMK9</accession>
<sequence>MSSPEEETANTISSRESSFFSLTSGNSVYFSAKDSLNASEDGGGEKSSRSPDSTPVAQRKHQLNFTSSLGDGEDESSITGSDVPSAASSATLEEAESMTSFSDAGDYCSNGNGSMDDLNPIKRSPSTSSVEVRKGISRLCSTIANSDSFDMSKKKEIEEALASKDLRSLRKLAMSTGGLLSNGLREHTWSLLLGISSKELSKKLDTNFKMEYPDVTEQVQNLVRLDVARVLKRFPPGLSDPQQDHLQTVLSNLIYAVLQKNPQAYYYQGFHDISLTFLLVASVESNPYLAFMCLNKMIETNLGPHMEKTMDTTHEMIHTIYAIIEQENEKLYRKIVIEAKCPVAFCLPWVLTWFSHTLPDDSDVFRLYDYMLGSQKSTNPPHLIPIFVSAALVLRNSRQILQDKSLTDIASMHQALAKLPSELKSLEPWLEESTELMREYRGKETSLMIRGRKIKDLQHNLWNDETNNNQRRRAPVRRDNLLIYTSRLLFVRHRWTTISLLVMMTAYFLQSRYRRPIFQIELIRNAVDNYAPTPMRRFLQFVIEDEQSD</sequence>
<evidence type="ECO:0000313" key="4">
    <source>
        <dbReference type="EMBL" id="CAL8069265.1"/>
    </source>
</evidence>
<dbReference type="SMART" id="SM00164">
    <property type="entry name" value="TBC"/>
    <property type="match status" value="1"/>
</dbReference>
<dbReference type="Pfam" id="PF00566">
    <property type="entry name" value="RabGAP-TBC"/>
    <property type="match status" value="1"/>
</dbReference>
<dbReference type="PANTHER" id="PTHR20913:SF7">
    <property type="entry name" value="RE60063P"/>
    <property type="match status" value="1"/>
</dbReference>